<evidence type="ECO:0000313" key="2">
    <source>
        <dbReference type="EMBL" id="KAF2097863.1"/>
    </source>
</evidence>
<evidence type="ECO:0000313" key="3">
    <source>
        <dbReference type="Proteomes" id="UP000799772"/>
    </source>
</evidence>
<dbReference type="Gene3D" id="3.90.70.10">
    <property type="entry name" value="Cysteine proteinases"/>
    <property type="match status" value="1"/>
</dbReference>
<dbReference type="SUPFAM" id="SSF54001">
    <property type="entry name" value="Cysteine proteinases"/>
    <property type="match status" value="1"/>
</dbReference>
<dbReference type="PROSITE" id="PS50235">
    <property type="entry name" value="USP_3"/>
    <property type="match status" value="1"/>
</dbReference>
<dbReference type="InterPro" id="IPR028889">
    <property type="entry name" value="USP"/>
</dbReference>
<protein>
    <submittedName>
        <fullName evidence="2">Cysteine proteinase</fullName>
    </submittedName>
</protein>
<gene>
    <name evidence="2" type="ORF">NA57DRAFT_57041</name>
</gene>
<dbReference type="GO" id="GO:0005829">
    <property type="term" value="C:cytosol"/>
    <property type="evidence" value="ECO:0007669"/>
    <property type="project" value="TreeGrafter"/>
</dbReference>
<dbReference type="CDD" id="cd02257">
    <property type="entry name" value="Peptidase_C19"/>
    <property type="match status" value="1"/>
</dbReference>
<sequence length="490" mass="55133">MVTITSSNNKKRKRWRIISKKHFPSRRQLHALSSLRHSSPSAFLSRANNLTGSGLLSTHSFPSRFTLHFLLSDQINWAKATDATFETEGEKMAPITRGHKQRWDKFRHQERHERSVREANSRVWKKVPAFARNKQPMGLHNPRNYCYRRAVLQALINTPQILRFITSHNPKALTNSPECSSSGPCAACLLKQVMTEYFKGARPQLDSAVARFDQQFVNISWPAALGPSADDADKRRLRYGQQDAHEFLLFVADYLRQDNRPLHADLYHGLFSVTSRSAWTCPGCGEIHETEPENEFGQIVQIRAPKHGLSVQQYIEHEYAAEDLSGLSCDRCNSKNLDTKRQKVLLAAPDVLVVALRCFDANLNKIISPVILSNRLNLTSLQPVAQRAAFSLKYKLLHVIYHTGKTPNSGHYFGTYTAHSGVHELNDQMVTPDVKLGDIPMGGQTMPYILVYSMVTEVERSPPGKGPGGRLLCSEAASTDGLEDTSSCNW</sequence>
<dbReference type="InterPro" id="IPR001394">
    <property type="entry name" value="Peptidase_C19_UCH"/>
</dbReference>
<feature type="domain" description="USP" evidence="1">
    <location>
        <begin position="137"/>
        <end position="455"/>
    </location>
</feature>
<dbReference type="InterPro" id="IPR050164">
    <property type="entry name" value="Peptidase_C19"/>
</dbReference>
<dbReference type="EMBL" id="ML978127">
    <property type="protein sequence ID" value="KAF2097863.1"/>
    <property type="molecule type" value="Genomic_DNA"/>
</dbReference>
<dbReference type="PANTHER" id="PTHR24006">
    <property type="entry name" value="UBIQUITIN CARBOXYL-TERMINAL HYDROLASE"/>
    <property type="match status" value="1"/>
</dbReference>
<dbReference type="OrthoDB" id="289038at2759"/>
<keyword evidence="3" id="KW-1185">Reference proteome</keyword>
<name>A0A9P4ID79_9PEZI</name>
<dbReference type="Pfam" id="PF00443">
    <property type="entry name" value="UCH"/>
    <property type="match status" value="1"/>
</dbReference>
<evidence type="ECO:0000259" key="1">
    <source>
        <dbReference type="PROSITE" id="PS50235"/>
    </source>
</evidence>
<organism evidence="2 3">
    <name type="scientific">Rhizodiscina lignyota</name>
    <dbReference type="NCBI Taxonomy" id="1504668"/>
    <lineage>
        <taxon>Eukaryota</taxon>
        <taxon>Fungi</taxon>
        <taxon>Dikarya</taxon>
        <taxon>Ascomycota</taxon>
        <taxon>Pezizomycotina</taxon>
        <taxon>Dothideomycetes</taxon>
        <taxon>Pleosporomycetidae</taxon>
        <taxon>Aulographales</taxon>
        <taxon>Rhizodiscinaceae</taxon>
        <taxon>Rhizodiscina</taxon>
    </lineage>
</organism>
<proteinExistence type="predicted"/>
<dbReference type="GO" id="GO:0004843">
    <property type="term" value="F:cysteine-type deubiquitinase activity"/>
    <property type="evidence" value="ECO:0007669"/>
    <property type="project" value="InterPro"/>
</dbReference>
<dbReference type="GO" id="GO:0005634">
    <property type="term" value="C:nucleus"/>
    <property type="evidence" value="ECO:0007669"/>
    <property type="project" value="TreeGrafter"/>
</dbReference>
<comment type="caution">
    <text evidence="2">The sequence shown here is derived from an EMBL/GenBank/DDBJ whole genome shotgun (WGS) entry which is preliminary data.</text>
</comment>
<dbReference type="InterPro" id="IPR038765">
    <property type="entry name" value="Papain-like_cys_pep_sf"/>
</dbReference>
<reference evidence="2" key="1">
    <citation type="journal article" date="2020" name="Stud. Mycol.">
        <title>101 Dothideomycetes genomes: a test case for predicting lifestyles and emergence of pathogens.</title>
        <authorList>
            <person name="Haridas S."/>
            <person name="Albert R."/>
            <person name="Binder M."/>
            <person name="Bloem J."/>
            <person name="Labutti K."/>
            <person name="Salamov A."/>
            <person name="Andreopoulos B."/>
            <person name="Baker S."/>
            <person name="Barry K."/>
            <person name="Bills G."/>
            <person name="Bluhm B."/>
            <person name="Cannon C."/>
            <person name="Castanera R."/>
            <person name="Culley D."/>
            <person name="Daum C."/>
            <person name="Ezra D."/>
            <person name="Gonzalez J."/>
            <person name="Henrissat B."/>
            <person name="Kuo A."/>
            <person name="Liang C."/>
            <person name="Lipzen A."/>
            <person name="Lutzoni F."/>
            <person name="Magnuson J."/>
            <person name="Mondo S."/>
            <person name="Nolan M."/>
            <person name="Ohm R."/>
            <person name="Pangilinan J."/>
            <person name="Park H.-J."/>
            <person name="Ramirez L."/>
            <person name="Alfaro M."/>
            <person name="Sun H."/>
            <person name="Tritt A."/>
            <person name="Yoshinaga Y."/>
            <person name="Zwiers L.-H."/>
            <person name="Turgeon B."/>
            <person name="Goodwin S."/>
            <person name="Spatafora J."/>
            <person name="Crous P."/>
            <person name="Grigoriev I."/>
        </authorList>
    </citation>
    <scope>NUCLEOTIDE SEQUENCE</scope>
    <source>
        <strain evidence="2">CBS 133067</strain>
    </source>
</reference>
<dbReference type="Proteomes" id="UP000799772">
    <property type="component" value="Unassembled WGS sequence"/>
</dbReference>
<accession>A0A9P4ID79</accession>
<dbReference type="AlphaFoldDB" id="A0A9P4ID79"/>
<dbReference type="GO" id="GO:0016579">
    <property type="term" value="P:protein deubiquitination"/>
    <property type="evidence" value="ECO:0007669"/>
    <property type="project" value="InterPro"/>
</dbReference>